<gene>
    <name evidence="2" type="ORF">ANCCAN_12461</name>
</gene>
<protein>
    <recommendedName>
        <fullName evidence="1">ISXO2-like transposase domain-containing protein</fullName>
    </recommendedName>
</protein>
<dbReference type="AlphaFoldDB" id="A0A368GB03"/>
<dbReference type="EMBL" id="JOJR01000230">
    <property type="protein sequence ID" value="RCN41593.1"/>
    <property type="molecule type" value="Genomic_DNA"/>
</dbReference>
<evidence type="ECO:0000313" key="2">
    <source>
        <dbReference type="EMBL" id="RCN41593.1"/>
    </source>
</evidence>
<dbReference type="Proteomes" id="UP000252519">
    <property type="component" value="Unassembled WGS sequence"/>
</dbReference>
<dbReference type="Pfam" id="PF12762">
    <property type="entry name" value="DDE_Tnp_IS1595"/>
    <property type="match status" value="1"/>
</dbReference>
<dbReference type="InterPro" id="IPR053164">
    <property type="entry name" value="IS1016-like_transposase"/>
</dbReference>
<sequence>MALFRALALRRLEEELMDFTLAEVFDKMRLSDSDFEDWLRTIALLGTPRYGSCRRPMKLRREDNMWICHLRRTWDRSQYGVGHVVEIDDTCVTKRKYNRGRWVRKHQWLFGGYERGSGRSFLILVRRRDARTLLRLIVKYIRPGTTMISDCWRAYSRISTLPQGFTHLTVNHQLNFIDPRSGAHTQNIDC</sequence>
<dbReference type="OrthoDB" id="5852597at2759"/>
<name>A0A368GB03_ANCCA</name>
<dbReference type="PANTHER" id="PTHR47163:SF2">
    <property type="entry name" value="SI:DKEY-17M8.2"/>
    <property type="match status" value="1"/>
</dbReference>
<comment type="caution">
    <text evidence="2">The sequence shown here is derived from an EMBL/GenBank/DDBJ whole genome shotgun (WGS) entry which is preliminary data.</text>
</comment>
<evidence type="ECO:0000313" key="3">
    <source>
        <dbReference type="Proteomes" id="UP000252519"/>
    </source>
</evidence>
<dbReference type="InterPro" id="IPR024445">
    <property type="entry name" value="Tnp_ISXO2-like"/>
</dbReference>
<reference evidence="2 3" key="1">
    <citation type="submission" date="2014-10" db="EMBL/GenBank/DDBJ databases">
        <title>Draft genome of the hookworm Ancylostoma caninum.</title>
        <authorList>
            <person name="Mitreva M."/>
        </authorList>
    </citation>
    <scope>NUCLEOTIDE SEQUENCE [LARGE SCALE GENOMIC DNA]</scope>
    <source>
        <strain evidence="2 3">Baltimore</strain>
    </source>
</reference>
<feature type="domain" description="ISXO2-like transposase" evidence="1">
    <location>
        <begin position="80"/>
        <end position="189"/>
    </location>
</feature>
<accession>A0A368GB03</accession>
<keyword evidence="3" id="KW-1185">Reference proteome</keyword>
<dbReference type="PANTHER" id="PTHR47163">
    <property type="entry name" value="DDE_TNP_IS1595 DOMAIN-CONTAINING PROTEIN"/>
    <property type="match status" value="1"/>
</dbReference>
<evidence type="ECO:0000259" key="1">
    <source>
        <dbReference type="SMART" id="SM01126"/>
    </source>
</evidence>
<dbReference type="SMART" id="SM01126">
    <property type="entry name" value="DDE_Tnp_IS1595"/>
    <property type="match status" value="1"/>
</dbReference>
<organism evidence="2 3">
    <name type="scientific">Ancylostoma caninum</name>
    <name type="common">Dog hookworm</name>
    <dbReference type="NCBI Taxonomy" id="29170"/>
    <lineage>
        <taxon>Eukaryota</taxon>
        <taxon>Metazoa</taxon>
        <taxon>Ecdysozoa</taxon>
        <taxon>Nematoda</taxon>
        <taxon>Chromadorea</taxon>
        <taxon>Rhabditida</taxon>
        <taxon>Rhabditina</taxon>
        <taxon>Rhabditomorpha</taxon>
        <taxon>Strongyloidea</taxon>
        <taxon>Ancylostomatidae</taxon>
        <taxon>Ancylostomatinae</taxon>
        <taxon>Ancylostoma</taxon>
    </lineage>
</organism>
<proteinExistence type="predicted"/>